<dbReference type="GO" id="GO:0006617">
    <property type="term" value="P:SRP-dependent cotranslational protein targeting to membrane, signal sequence recognition"/>
    <property type="evidence" value="ECO:0007669"/>
    <property type="project" value="TreeGrafter"/>
</dbReference>
<reference evidence="6 7" key="1">
    <citation type="submission" date="2022-12" db="EMBL/GenBank/DDBJ databases">
        <title>Genomic features and morphological characterization of a novel Knufia sp. strain isolated from spacecraft assembly facility.</title>
        <authorList>
            <person name="Teixeira M."/>
            <person name="Chander A.M."/>
            <person name="Stajich J.E."/>
            <person name="Venkateswaran K."/>
        </authorList>
    </citation>
    <scope>NUCLEOTIDE SEQUENCE [LARGE SCALE GENOMIC DNA]</scope>
    <source>
        <strain evidence="6 7">FJI-L2-BK-P2</strain>
    </source>
</reference>
<evidence type="ECO:0000256" key="4">
    <source>
        <dbReference type="ARBA" id="ARBA00023274"/>
    </source>
</evidence>
<gene>
    <name evidence="6" type="primary">SEC65</name>
    <name evidence="6" type="ORF">OHC33_008335</name>
</gene>
<dbReference type="PANTHER" id="PTHR17453:SF0">
    <property type="entry name" value="SIGNAL RECOGNITION PARTICLE 19 KDA PROTEIN"/>
    <property type="match status" value="1"/>
</dbReference>
<feature type="compositionally biased region" description="Acidic residues" evidence="5">
    <location>
        <begin position="9"/>
        <end position="20"/>
    </location>
</feature>
<feature type="compositionally biased region" description="Gly residues" evidence="5">
    <location>
        <begin position="272"/>
        <end position="288"/>
    </location>
</feature>
<keyword evidence="7" id="KW-1185">Reference proteome</keyword>
<dbReference type="Pfam" id="PF01922">
    <property type="entry name" value="SRP19"/>
    <property type="match status" value="1"/>
</dbReference>
<comment type="caution">
    <text evidence="6">The sequence shown here is derived from an EMBL/GenBank/DDBJ whole genome shotgun (WGS) entry which is preliminary data.</text>
</comment>
<evidence type="ECO:0000256" key="1">
    <source>
        <dbReference type="ARBA" id="ARBA00004496"/>
    </source>
</evidence>
<feature type="region of interest" description="Disordered" evidence="5">
    <location>
        <begin position="272"/>
        <end position="298"/>
    </location>
</feature>
<evidence type="ECO:0000313" key="6">
    <source>
        <dbReference type="EMBL" id="KAK5950668.1"/>
    </source>
</evidence>
<protein>
    <submittedName>
        <fullName evidence="6">Signal recognition particle subunit</fullName>
    </submittedName>
</protein>
<dbReference type="PANTHER" id="PTHR17453">
    <property type="entry name" value="SIGNAL RECOGNITION PARTICLE 19 KD PROTEIN"/>
    <property type="match status" value="1"/>
</dbReference>
<dbReference type="InterPro" id="IPR002778">
    <property type="entry name" value="Signal_recog_particle_SRP19"/>
</dbReference>
<keyword evidence="4" id="KW-0687">Ribonucleoprotein</keyword>
<evidence type="ECO:0000256" key="2">
    <source>
        <dbReference type="ARBA" id="ARBA00022490"/>
    </source>
</evidence>
<feature type="region of interest" description="Disordered" evidence="5">
    <location>
        <begin position="1"/>
        <end position="63"/>
    </location>
</feature>
<feature type="compositionally biased region" description="Basic residues" evidence="5">
    <location>
        <begin position="289"/>
        <end position="298"/>
    </location>
</feature>
<evidence type="ECO:0000256" key="5">
    <source>
        <dbReference type="SAM" id="MobiDB-lite"/>
    </source>
</evidence>
<keyword evidence="2" id="KW-0963">Cytoplasm</keyword>
<dbReference type="SUPFAM" id="SSF69695">
    <property type="entry name" value="SRP19"/>
    <property type="match status" value="1"/>
</dbReference>
<dbReference type="FunFam" id="3.30.56.30:FF:000003">
    <property type="entry name" value="Signal recognition particle SEC65 subunit"/>
    <property type="match status" value="1"/>
</dbReference>
<evidence type="ECO:0000256" key="3">
    <source>
        <dbReference type="ARBA" id="ARBA00023135"/>
    </source>
</evidence>
<dbReference type="EMBL" id="JAKLMC020000025">
    <property type="protein sequence ID" value="KAK5950668.1"/>
    <property type="molecule type" value="Genomic_DNA"/>
</dbReference>
<dbReference type="AlphaFoldDB" id="A0AAN8ERH9"/>
<proteinExistence type="predicted"/>
<sequence length="298" mass="32038">MSNPRIEEVSDSDPEIDDPSDFLGNEIIRPANAPTPSQRSQPSSSSQNPTLTRPPPPSQSQPTEAEIYAKRAELKPYTTLYPIYFSSARTRHTGRRVSSKLAVQNPLAFNLLKAVRQVVGPTLRVAFEPDKTHPKDWANPGRVKVQLFDADTKEPLHPSIRNKQYLYNLVAEYMKDHPTKPEDPLELKLQGLPVPENFLDTKVAVPRGWKMGDVLPVHSAAVSGGGVSDNFFKDAMEEMKQAQAAGQLPAGGSGSGGMDMNAMAQMMQNMGGMGGMGGGGGGGGSSGGGKKKDKKLKG</sequence>
<evidence type="ECO:0000313" key="7">
    <source>
        <dbReference type="Proteomes" id="UP001316803"/>
    </source>
</evidence>
<organism evidence="6 7">
    <name type="scientific">Knufia fluminis</name>
    <dbReference type="NCBI Taxonomy" id="191047"/>
    <lineage>
        <taxon>Eukaryota</taxon>
        <taxon>Fungi</taxon>
        <taxon>Dikarya</taxon>
        <taxon>Ascomycota</taxon>
        <taxon>Pezizomycotina</taxon>
        <taxon>Eurotiomycetes</taxon>
        <taxon>Chaetothyriomycetidae</taxon>
        <taxon>Chaetothyriales</taxon>
        <taxon>Trichomeriaceae</taxon>
        <taxon>Knufia</taxon>
    </lineage>
</organism>
<keyword evidence="3" id="KW-0733">Signal recognition particle</keyword>
<accession>A0AAN8ERH9</accession>
<comment type="subcellular location">
    <subcellularLocation>
        <location evidence="1">Cytoplasm</location>
    </subcellularLocation>
</comment>
<dbReference type="Proteomes" id="UP001316803">
    <property type="component" value="Unassembled WGS sequence"/>
</dbReference>
<feature type="compositionally biased region" description="Low complexity" evidence="5">
    <location>
        <begin position="34"/>
        <end position="51"/>
    </location>
</feature>
<dbReference type="GO" id="GO:0005786">
    <property type="term" value="C:signal recognition particle, endoplasmic reticulum targeting"/>
    <property type="evidence" value="ECO:0007669"/>
    <property type="project" value="UniProtKB-KW"/>
</dbReference>
<dbReference type="Gene3D" id="3.30.56.30">
    <property type="entry name" value="Signal recognition particle, SRP19-like subunit"/>
    <property type="match status" value="1"/>
</dbReference>
<dbReference type="InterPro" id="IPR036521">
    <property type="entry name" value="SRP19-like_sf"/>
</dbReference>
<name>A0AAN8ERH9_9EURO</name>
<dbReference type="GO" id="GO:0008312">
    <property type="term" value="F:7S RNA binding"/>
    <property type="evidence" value="ECO:0007669"/>
    <property type="project" value="InterPro"/>
</dbReference>